<feature type="domain" description="Phasin" evidence="2">
    <location>
        <begin position="86"/>
        <end position="150"/>
    </location>
</feature>
<dbReference type="eggNOG" id="ENOG502ZED3">
    <property type="taxonomic scope" value="Bacteria"/>
</dbReference>
<dbReference type="AlphaFoldDB" id="B8ISW8"/>
<feature type="compositionally biased region" description="Low complexity" evidence="1">
    <location>
        <begin position="49"/>
        <end position="69"/>
    </location>
</feature>
<feature type="region of interest" description="Disordered" evidence="1">
    <location>
        <begin position="19"/>
        <end position="88"/>
    </location>
</feature>
<dbReference type="Pfam" id="PF09361">
    <property type="entry name" value="Phasin_2"/>
    <property type="match status" value="1"/>
</dbReference>
<dbReference type="KEGG" id="mno:Mnod_5939"/>
<dbReference type="EMBL" id="CP001349">
    <property type="protein sequence ID" value="ACL60767.1"/>
    <property type="molecule type" value="Genomic_DNA"/>
</dbReference>
<evidence type="ECO:0000259" key="2">
    <source>
        <dbReference type="Pfam" id="PF09361"/>
    </source>
</evidence>
<sequence>MVSPAEAPAVLADSAVPAPDAAAARLDAASAPATDETRIPAAMPQDMIPEAAPAAAAPEAQPQSDQASDQAREPAPAPDETEPGLAGLAEMNTRVLAFMRDETEAALSFWSALCEARTPADVARLQVAEVRRSLAAALACWSDLARLALRRRAF</sequence>
<dbReference type="InterPro" id="IPR018968">
    <property type="entry name" value="Phasin"/>
</dbReference>
<name>B8ISW8_METNO</name>
<protein>
    <recommendedName>
        <fullName evidence="2">Phasin domain-containing protein</fullName>
    </recommendedName>
</protein>
<accession>B8ISW8</accession>
<evidence type="ECO:0000313" key="3">
    <source>
        <dbReference type="EMBL" id="ACL60767.1"/>
    </source>
</evidence>
<reference evidence="3 4" key="1">
    <citation type="submission" date="2009-01" db="EMBL/GenBank/DDBJ databases">
        <title>Complete sequence of chromosome of Methylobacterium nodulans ORS 2060.</title>
        <authorList>
            <consortium name="US DOE Joint Genome Institute"/>
            <person name="Lucas S."/>
            <person name="Copeland A."/>
            <person name="Lapidus A."/>
            <person name="Glavina del Rio T."/>
            <person name="Dalin E."/>
            <person name="Tice H."/>
            <person name="Bruce D."/>
            <person name="Goodwin L."/>
            <person name="Pitluck S."/>
            <person name="Sims D."/>
            <person name="Brettin T."/>
            <person name="Detter J.C."/>
            <person name="Han C."/>
            <person name="Larimer F."/>
            <person name="Land M."/>
            <person name="Hauser L."/>
            <person name="Kyrpides N."/>
            <person name="Ivanova N."/>
            <person name="Marx C.J."/>
            <person name="Richardson P."/>
        </authorList>
    </citation>
    <scope>NUCLEOTIDE SEQUENCE [LARGE SCALE GENOMIC DNA]</scope>
    <source>
        <strain evidence="4">LMG 21967 / CNCM I-2342 / ORS 2060</strain>
    </source>
</reference>
<proteinExistence type="predicted"/>
<evidence type="ECO:0000256" key="1">
    <source>
        <dbReference type="SAM" id="MobiDB-lite"/>
    </source>
</evidence>
<keyword evidence="4" id="KW-1185">Reference proteome</keyword>
<gene>
    <name evidence="3" type="ordered locus">Mnod_5939</name>
</gene>
<organism evidence="3 4">
    <name type="scientific">Methylobacterium nodulans (strain LMG 21967 / CNCM I-2342 / ORS 2060)</name>
    <dbReference type="NCBI Taxonomy" id="460265"/>
    <lineage>
        <taxon>Bacteria</taxon>
        <taxon>Pseudomonadati</taxon>
        <taxon>Pseudomonadota</taxon>
        <taxon>Alphaproteobacteria</taxon>
        <taxon>Hyphomicrobiales</taxon>
        <taxon>Methylobacteriaceae</taxon>
        <taxon>Methylobacterium</taxon>
    </lineage>
</organism>
<evidence type="ECO:0000313" key="4">
    <source>
        <dbReference type="Proteomes" id="UP000008207"/>
    </source>
</evidence>
<dbReference type="Proteomes" id="UP000008207">
    <property type="component" value="Chromosome"/>
</dbReference>
<feature type="compositionally biased region" description="Low complexity" evidence="1">
    <location>
        <begin position="19"/>
        <end position="33"/>
    </location>
</feature>
<dbReference type="HOGENOM" id="CLU_1702214_0_0_5"/>